<proteinExistence type="predicted"/>
<evidence type="ECO:0000256" key="1">
    <source>
        <dbReference type="ARBA" id="ARBA00022857"/>
    </source>
</evidence>
<protein>
    <submittedName>
        <fullName evidence="3">NAD(P)-binding protein</fullName>
    </submittedName>
</protein>
<dbReference type="AlphaFoldDB" id="A0A165Q4J7"/>
<keyword evidence="2" id="KW-0560">Oxidoreductase</keyword>
<organism evidence="3 4">
    <name type="scientific">Exidia glandulosa HHB12029</name>
    <dbReference type="NCBI Taxonomy" id="1314781"/>
    <lineage>
        <taxon>Eukaryota</taxon>
        <taxon>Fungi</taxon>
        <taxon>Dikarya</taxon>
        <taxon>Basidiomycota</taxon>
        <taxon>Agaricomycotina</taxon>
        <taxon>Agaricomycetes</taxon>
        <taxon>Auriculariales</taxon>
        <taxon>Exidiaceae</taxon>
        <taxon>Exidia</taxon>
    </lineage>
</organism>
<keyword evidence="1" id="KW-0521">NADP</keyword>
<dbReference type="Pfam" id="PF00106">
    <property type="entry name" value="adh_short"/>
    <property type="match status" value="1"/>
</dbReference>
<evidence type="ECO:0000313" key="4">
    <source>
        <dbReference type="Proteomes" id="UP000077266"/>
    </source>
</evidence>
<dbReference type="GO" id="GO:0016491">
    <property type="term" value="F:oxidoreductase activity"/>
    <property type="evidence" value="ECO:0007669"/>
    <property type="project" value="UniProtKB-KW"/>
</dbReference>
<dbReference type="PANTHER" id="PTHR43086">
    <property type="entry name" value="VERY-LONG-CHAIN 3-OXOOACYL-COA REDUCTASE"/>
    <property type="match status" value="1"/>
</dbReference>
<dbReference type="PRINTS" id="PR00081">
    <property type="entry name" value="GDHRDH"/>
</dbReference>
<dbReference type="Gene3D" id="3.40.50.720">
    <property type="entry name" value="NAD(P)-binding Rossmann-like Domain"/>
    <property type="match status" value="1"/>
</dbReference>
<dbReference type="STRING" id="1314781.A0A165Q4J7"/>
<dbReference type="GO" id="GO:0005783">
    <property type="term" value="C:endoplasmic reticulum"/>
    <property type="evidence" value="ECO:0007669"/>
    <property type="project" value="TreeGrafter"/>
</dbReference>
<dbReference type="PIRSF" id="PIRSF000126">
    <property type="entry name" value="11-beta-HSD1"/>
    <property type="match status" value="1"/>
</dbReference>
<dbReference type="OrthoDB" id="47007at2759"/>
<accession>A0A165Q4J7</accession>
<evidence type="ECO:0000313" key="3">
    <source>
        <dbReference type="EMBL" id="KZW03065.1"/>
    </source>
</evidence>
<dbReference type="InterPro" id="IPR002347">
    <property type="entry name" value="SDR_fam"/>
</dbReference>
<name>A0A165Q4J7_EXIGL</name>
<dbReference type="Proteomes" id="UP000077266">
    <property type="component" value="Unassembled WGS sequence"/>
</dbReference>
<evidence type="ECO:0000256" key="2">
    <source>
        <dbReference type="ARBA" id="ARBA00023002"/>
    </source>
</evidence>
<dbReference type="InParanoid" id="A0A165Q4J7"/>
<dbReference type="InterPro" id="IPR036291">
    <property type="entry name" value="NAD(P)-bd_dom_sf"/>
</dbReference>
<sequence length="291" mass="31974">MLWRLFHSSKIGRYLATGAGEKSWALVTGSSDGIGKGVALELLARGFNVILHGRNATKLQRVRDELQARYTALSIDIFVWDASQRLEPGGVDLSRAVLDCVASRRVTVLVNNVGYTSTYHSFTAQDPMEIDMVVNLQIAFLTHITRALLPTLMSHAPGLVLNVGGLTGRFPCPYLAVHSGGKAYLSAWSRALAIEMELVHDPPADVEVLMVDVHNVSSNSNSSAESFFTPSAETMGRAIIDVVGCGRRQVTAYWRAELMAVLLNLMPASWMDAILAKEMISMRRRETEKQQ</sequence>
<gene>
    <name evidence="3" type="ORF">EXIGLDRAFT_636697</name>
</gene>
<dbReference type="GO" id="GO:0030497">
    <property type="term" value="P:fatty acid elongation"/>
    <property type="evidence" value="ECO:0007669"/>
    <property type="project" value="TreeGrafter"/>
</dbReference>
<dbReference type="PANTHER" id="PTHR43086:SF2">
    <property type="entry name" value="HYDROXYSTEROID DEHYDROGENASE-LIKE PROTEIN 1"/>
    <property type="match status" value="1"/>
</dbReference>
<keyword evidence="4" id="KW-1185">Reference proteome</keyword>
<dbReference type="SUPFAM" id="SSF51735">
    <property type="entry name" value="NAD(P)-binding Rossmann-fold domains"/>
    <property type="match status" value="1"/>
</dbReference>
<reference evidence="3 4" key="1">
    <citation type="journal article" date="2016" name="Mol. Biol. Evol.">
        <title>Comparative Genomics of Early-Diverging Mushroom-Forming Fungi Provides Insights into the Origins of Lignocellulose Decay Capabilities.</title>
        <authorList>
            <person name="Nagy L.G."/>
            <person name="Riley R."/>
            <person name="Tritt A."/>
            <person name="Adam C."/>
            <person name="Daum C."/>
            <person name="Floudas D."/>
            <person name="Sun H."/>
            <person name="Yadav J.S."/>
            <person name="Pangilinan J."/>
            <person name="Larsson K.H."/>
            <person name="Matsuura K."/>
            <person name="Barry K."/>
            <person name="Labutti K."/>
            <person name="Kuo R."/>
            <person name="Ohm R.A."/>
            <person name="Bhattacharya S.S."/>
            <person name="Shirouzu T."/>
            <person name="Yoshinaga Y."/>
            <person name="Martin F.M."/>
            <person name="Grigoriev I.V."/>
            <person name="Hibbett D.S."/>
        </authorList>
    </citation>
    <scope>NUCLEOTIDE SEQUENCE [LARGE SCALE GENOMIC DNA]</scope>
    <source>
        <strain evidence="3 4">HHB12029</strain>
    </source>
</reference>
<dbReference type="EMBL" id="KV425885">
    <property type="protein sequence ID" value="KZW03065.1"/>
    <property type="molecule type" value="Genomic_DNA"/>
</dbReference>